<proteinExistence type="predicted"/>
<sequence length="110" mass="12308">MDRREALECLEANLAGEDMAGDIGTHVPLVTRQAPAYVNEPRISAAEYLETYKSDEDEMIYLRSREFEGRGRCDEVAGWPFQPELKEKVMLAFGCGSAKCSSPPRIAEHV</sequence>
<dbReference type="EMBL" id="JAKWBI020000359">
    <property type="protein sequence ID" value="KAJ2896028.1"/>
    <property type="molecule type" value="Genomic_DNA"/>
</dbReference>
<accession>A0AAD5RJI7</accession>
<gene>
    <name evidence="1" type="ORF">MKZ38_005913</name>
</gene>
<comment type="caution">
    <text evidence="1">The sequence shown here is derived from an EMBL/GenBank/DDBJ whole genome shotgun (WGS) entry which is preliminary data.</text>
</comment>
<organism evidence="1 2">
    <name type="scientific">Zalerion maritima</name>
    <dbReference type="NCBI Taxonomy" id="339359"/>
    <lineage>
        <taxon>Eukaryota</taxon>
        <taxon>Fungi</taxon>
        <taxon>Dikarya</taxon>
        <taxon>Ascomycota</taxon>
        <taxon>Pezizomycotina</taxon>
        <taxon>Sordariomycetes</taxon>
        <taxon>Lulworthiomycetidae</taxon>
        <taxon>Lulworthiales</taxon>
        <taxon>Lulworthiaceae</taxon>
        <taxon>Zalerion</taxon>
    </lineage>
</organism>
<name>A0AAD5RJI7_9PEZI</name>
<reference evidence="1" key="1">
    <citation type="submission" date="2022-07" db="EMBL/GenBank/DDBJ databases">
        <title>Draft genome sequence of Zalerion maritima ATCC 34329, a (micro)plastics degrading marine fungus.</title>
        <authorList>
            <person name="Paco A."/>
            <person name="Goncalves M.F.M."/>
            <person name="Rocha-Santos T.A.P."/>
            <person name="Alves A."/>
        </authorList>
    </citation>
    <scope>NUCLEOTIDE SEQUENCE</scope>
    <source>
        <strain evidence="1">ATCC 34329</strain>
    </source>
</reference>
<dbReference type="Proteomes" id="UP001201980">
    <property type="component" value="Unassembled WGS sequence"/>
</dbReference>
<dbReference type="AlphaFoldDB" id="A0AAD5RJI7"/>
<keyword evidence="2" id="KW-1185">Reference proteome</keyword>
<evidence type="ECO:0000313" key="1">
    <source>
        <dbReference type="EMBL" id="KAJ2896028.1"/>
    </source>
</evidence>
<evidence type="ECO:0000313" key="2">
    <source>
        <dbReference type="Proteomes" id="UP001201980"/>
    </source>
</evidence>
<protein>
    <submittedName>
        <fullName evidence="1">Uncharacterized protein</fullName>
    </submittedName>
</protein>